<keyword evidence="2" id="KW-0808">Transferase</keyword>
<sequence>MEINDDHLANIKRKLEQSIKVNGIAILPPMDVLESTELLRLIGQRTTVSMIDPWYNKGTGGVRSDYVEFVTGILSKVSNLSEHIYLWGFPEIAAQFVSRIPDQFSLTAWLTWYYKNNPSVIRGWRSSQQTCLHLSTDKAKLYPEHFLNDSQKIKLAAGKLRYIPGPTSVIESALNIGFIRKKEQTGHPAQKPENVYEKLLLMTMLKDQYVFDPMAGSGTTGAVAQKHDFKAILADENDDYISLMEKRLNTKRLDI</sequence>
<gene>
    <name evidence="5" type="ORF">JEU11_15745</name>
</gene>
<evidence type="ECO:0000313" key="5">
    <source>
        <dbReference type="EMBL" id="MBJ2137914.1"/>
    </source>
</evidence>
<comment type="caution">
    <text evidence="5">The sequence shown here is derived from an EMBL/GenBank/DDBJ whole genome shotgun (WGS) entry which is preliminary data.</text>
</comment>
<dbReference type="InterPro" id="IPR002941">
    <property type="entry name" value="DNA_methylase_N4/N6"/>
</dbReference>
<comment type="similarity">
    <text evidence="3">Belongs to the N(4)/N(6)-methyltransferase family.</text>
</comment>
<dbReference type="EMBL" id="JAEILT010000026">
    <property type="protein sequence ID" value="MBJ2137914.1"/>
    <property type="molecule type" value="Genomic_DNA"/>
</dbReference>
<feature type="domain" description="DNA methylase N-4/N-6" evidence="4">
    <location>
        <begin position="96"/>
        <end position="245"/>
    </location>
</feature>
<evidence type="ECO:0000259" key="4">
    <source>
        <dbReference type="Pfam" id="PF01555"/>
    </source>
</evidence>
<dbReference type="PRINTS" id="PR00508">
    <property type="entry name" value="S21N4MTFRASE"/>
</dbReference>
<evidence type="ECO:0000256" key="3">
    <source>
        <dbReference type="RuleBase" id="RU362026"/>
    </source>
</evidence>
<dbReference type="SUPFAM" id="SSF53335">
    <property type="entry name" value="S-adenosyl-L-methionine-dependent methyltransferases"/>
    <property type="match status" value="1"/>
</dbReference>
<keyword evidence="1" id="KW-0489">Methyltransferase</keyword>
<protein>
    <recommendedName>
        <fullName evidence="3">Methyltransferase</fullName>
        <ecNumber evidence="3">2.1.1.-</ecNumber>
    </recommendedName>
</protein>
<name>A0ABS0WHG6_9ALTE</name>
<reference evidence="5 6" key="1">
    <citation type="submission" date="2020-12" db="EMBL/GenBank/DDBJ databases">
        <title>Draft genome sequences of nine environmental bacterial isolates colonizing plastic.</title>
        <authorList>
            <person name="Borre I."/>
            <person name="Sonnenschein E.C."/>
        </authorList>
    </citation>
    <scope>NUCLEOTIDE SEQUENCE [LARGE SCALE GENOMIC DNA]</scope>
    <source>
        <strain evidence="5 6">IB30</strain>
    </source>
</reference>
<dbReference type="InterPro" id="IPR001091">
    <property type="entry name" value="RM_Methyltransferase"/>
</dbReference>
<accession>A0ABS0WHG6</accession>
<organism evidence="5 6">
    <name type="scientific">Paraglaciecola chathamensis</name>
    <dbReference type="NCBI Taxonomy" id="368405"/>
    <lineage>
        <taxon>Bacteria</taxon>
        <taxon>Pseudomonadati</taxon>
        <taxon>Pseudomonadota</taxon>
        <taxon>Gammaproteobacteria</taxon>
        <taxon>Alteromonadales</taxon>
        <taxon>Alteromonadaceae</taxon>
        <taxon>Paraglaciecola</taxon>
    </lineage>
</organism>
<dbReference type="EC" id="2.1.1.-" evidence="3"/>
<dbReference type="InterPro" id="IPR029063">
    <property type="entry name" value="SAM-dependent_MTases_sf"/>
</dbReference>
<evidence type="ECO:0000256" key="2">
    <source>
        <dbReference type="ARBA" id="ARBA00022679"/>
    </source>
</evidence>
<dbReference type="RefSeq" id="WP_198825390.1">
    <property type="nucleotide sequence ID" value="NZ_JAEILT010000026.1"/>
</dbReference>
<dbReference type="Gene3D" id="3.40.50.150">
    <property type="entry name" value="Vaccinia Virus protein VP39"/>
    <property type="match status" value="1"/>
</dbReference>
<dbReference type="Pfam" id="PF01555">
    <property type="entry name" value="N6_N4_Mtase"/>
    <property type="match status" value="1"/>
</dbReference>
<evidence type="ECO:0000313" key="6">
    <source>
        <dbReference type="Proteomes" id="UP000649232"/>
    </source>
</evidence>
<proteinExistence type="inferred from homology"/>
<dbReference type="Proteomes" id="UP000649232">
    <property type="component" value="Unassembled WGS sequence"/>
</dbReference>
<evidence type="ECO:0000256" key="1">
    <source>
        <dbReference type="ARBA" id="ARBA00022603"/>
    </source>
</evidence>